<organism evidence="7 8">
    <name type="scientific">Cytobacillus firmus</name>
    <name type="common">Bacillus firmus</name>
    <dbReference type="NCBI Taxonomy" id="1399"/>
    <lineage>
        <taxon>Bacteria</taxon>
        <taxon>Bacillati</taxon>
        <taxon>Bacillota</taxon>
        <taxon>Bacilli</taxon>
        <taxon>Bacillales</taxon>
        <taxon>Bacillaceae</taxon>
        <taxon>Cytobacillus</taxon>
    </lineage>
</organism>
<dbReference type="PIRSF" id="PIRSF000819">
    <property type="entry name" value="Streptomycin_3-adenylyltransf"/>
    <property type="match status" value="1"/>
</dbReference>
<sequence>MSKPDVMEIVHHLAEEAKILLKDNFKGFYLHGSLAMGGFNPDKSDVDILIVTYHSLSSDIKNKLAKLLLKTSNAPFPIEVSFINEKDLSNWQHPCPFDFHYSEFWRERFEEEVDPHSVSGYDPDLAAHITILHHRGICAAGESIKATFPNVPREDYLSSILGDYRDCLENLKEDPVYSVLNMIRVYWYLKEDVISSKYEAGEWALKSMPDEFISAIQKIVGIYSSAANDHTDIDFTKLYDLRDYIDGEVQKLLSWYGT</sequence>
<dbReference type="GO" id="GO:0070566">
    <property type="term" value="F:adenylyltransferase activity"/>
    <property type="evidence" value="ECO:0007669"/>
    <property type="project" value="InterPro"/>
</dbReference>
<comment type="catalytic activity">
    <reaction evidence="3 4">
        <text>spectinomycin + ATP = 9-O-adenylylspectinomycin + diphosphate</text>
        <dbReference type="Rhea" id="RHEA:63228"/>
        <dbReference type="ChEBI" id="CHEBI:30616"/>
        <dbReference type="ChEBI" id="CHEBI:33019"/>
        <dbReference type="ChEBI" id="CHEBI:146260"/>
        <dbReference type="ChEBI" id="CHEBI:146261"/>
    </reaction>
</comment>
<keyword evidence="2 4" id="KW-0046">Antibiotic resistance</keyword>
<accession>A0AA46SE51</accession>
<evidence type="ECO:0000256" key="2">
    <source>
        <dbReference type="ARBA" id="ARBA00023251"/>
    </source>
</evidence>
<dbReference type="CDD" id="cd05403">
    <property type="entry name" value="NT_KNTase_like"/>
    <property type="match status" value="1"/>
</dbReference>
<protein>
    <recommendedName>
        <fullName evidence="4">Spectinomycin 9-adenylyltransferase</fullName>
    </recommendedName>
</protein>
<dbReference type="Gene3D" id="3.30.460.10">
    <property type="entry name" value="Beta Polymerase, domain 2"/>
    <property type="match status" value="1"/>
</dbReference>
<dbReference type="InterPro" id="IPR024172">
    <property type="entry name" value="AadA/Aad9"/>
</dbReference>
<dbReference type="Proteomes" id="UP001163104">
    <property type="component" value="Chromosome"/>
</dbReference>
<dbReference type="GO" id="GO:0046677">
    <property type="term" value="P:response to antibiotic"/>
    <property type="evidence" value="ECO:0007669"/>
    <property type="project" value="UniProtKB-KW"/>
</dbReference>
<dbReference type="InterPro" id="IPR025184">
    <property type="entry name" value="AadA_C"/>
</dbReference>
<proteinExistence type="predicted"/>
<evidence type="ECO:0000313" key="7">
    <source>
        <dbReference type="EMBL" id="UYG95153.1"/>
    </source>
</evidence>
<dbReference type="AlphaFoldDB" id="A0AA46SE51"/>
<keyword evidence="4" id="KW-0547">Nucleotide-binding</keyword>
<evidence type="ECO:0000259" key="6">
    <source>
        <dbReference type="Pfam" id="PF13427"/>
    </source>
</evidence>
<evidence type="ECO:0000256" key="4">
    <source>
        <dbReference type="PIRNR" id="PIRNR000819"/>
    </source>
</evidence>
<dbReference type="SUPFAM" id="SSF81301">
    <property type="entry name" value="Nucleotidyltransferase"/>
    <property type="match status" value="1"/>
</dbReference>
<reference evidence="7" key="1">
    <citation type="submission" date="2022-10" db="EMBL/GenBank/DDBJ databases">
        <title>Mechanism of multi-heavy metal repair in Cytobacillus Firmus M7.</title>
        <authorList>
            <person name="Li X."/>
            <person name="Yu C."/>
        </authorList>
    </citation>
    <scope>NUCLEOTIDE SEQUENCE</scope>
    <source>
        <strain evidence="7">M7</strain>
    </source>
</reference>
<evidence type="ECO:0000259" key="5">
    <source>
        <dbReference type="Pfam" id="PF01909"/>
    </source>
</evidence>
<evidence type="ECO:0000256" key="1">
    <source>
        <dbReference type="ARBA" id="ARBA00022679"/>
    </source>
</evidence>
<keyword evidence="1 4" id="KW-0808">Transferase</keyword>
<dbReference type="Pfam" id="PF01909">
    <property type="entry name" value="NTP_transf_2"/>
    <property type="match status" value="1"/>
</dbReference>
<dbReference type="InterPro" id="IPR043519">
    <property type="entry name" value="NT_sf"/>
</dbReference>
<name>A0AA46SE51_CYTFI</name>
<dbReference type="InterPro" id="IPR002934">
    <property type="entry name" value="Polymerase_NTP_transf_dom"/>
</dbReference>
<dbReference type="RefSeq" id="WP_226617584.1">
    <property type="nucleotide sequence ID" value="NZ_CP085255.1"/>
</dbReference>
<feature type="domain" description="Adenylyltransferase AadA C-terminal" evidence="6">
    <location>
        <begin position="148"/>
        <end position="244"/>
    </location>
</feature>
<dbReference type="GO" id="GO:0005524">
    <property type="term" value="F:ATP binding"/>
    <property type="evidence" value="ECO:0007669"/>
    <property type="project" value="UniProtKB-KW"/>
</dbReference>
<dbReference type="EMBL" id="CP107027">
    <property type="protein sequence ID" value="UYG95153.1"/>
    <property type="molecule type" value="Genomic_DNA"/>
</dbReference>
<evidence type="ECO:0000313" key="8">
    <source>
        <dbReference type="Proteomes" id="UP001163104"/>
    </source>
</evidence>
<dbReference type="Pfam" id="PF13427">
    <property type="entry name" value="AadA_C"/>
    <property type="match status" value="1"/>
</dbReference>
<keyword evidence="4" id="KW-0548">Nucleotidyltransferase</keyword>
<keyword evidence="4" id="KW-0067">ATP-binding</keyword>
<gene>
    <name evidence="7" type="ORF">OD459_23705</name>
</gene>
<evidence type="ECO:0000256" key="3">
    <source>
        <dbReference type="ARBA" id="ARBA00047831"/>
    </source>
</evidence>
<feature type="domain" description="Polymerase nucleotidyl transferase" evidence="5">
    <location>
        <begin position="26"/>
        <end position="86"/>
    </location>
</feature>